<name>A0ABT8RZS6_9BURK</name>
<evidence type="ECO:0000313" key="2">
    <source>
        <dbReference type="Proteomes" id="UP001169027"/>
    </source>
</evidence>
<accession>A0ABT8RZS6</accession>
<dbReference type="Gene3D" id="1.10.720.30">
    <property type="entry name" value="SAP domain"/>
    <property type="match status" value="1"/>
</dbReference>
<keyword evidence="2" id="KW-1185">Reference proteome</keyword>
<comment type="caution">
    <text evidence="1">The sequence shown here is derived from an EMBL/GenBank/DDBJ whole genome shotgun (WGS) entry which is preliminary data.</text>
</comment>
<sequence>MSQVELIPVAKDGAYLEVHPTTLDQHKGLGWRECAKQEGAEAKPSDGLKVEEIKAELEAKGIAIPDGVTKKADLAALLDAS</sequence>
<gene>
    <name evidence="1" type="ORF">Q2T77_06650</name>
</gene>
<proteinExistence type="predicted"/>
<dbReference type="RefSeq" id="WP_301805686.1">
    <property type="nucleotide sequence ID" value="NZ_JAUJZH010000003.1"/>
</dbReference>
<evidence type="ECO:0008006" key="3">
    <source>
        <dbReference type="Google" id="ProtNLM"/>
    </source>
</evidence>
<organism evidence="1 2">
    <name type="scientific">Variovorax ginsengisoli</name>
    <dbReference type="NCBI Taxonomy" id="363844"/>
    <lineage>
        <taxon>Bacteria</taxon>
        <taxon>Pseudomonadati</taxon>
        <taxon>Pseudomonadota</taxon>
        <taxon>Betaproteobacteria</taxon>
        <taxon>Burkholderiales</taxon>
        <taxon>Comamonadaceae</taxon>
        <taxon>Variovorax</taxon>
    </lineage>
</organism>
<dbReference type="EMBL" id="JAUKVY010000003">
    <property type="protein sequence ID" value="MDO1531960.1"/>
    <property type="molecule type" value="Genomic_DNA"/>
</dbReference>
<evidence type="ECO:0000313" key="1">
    <source>
        <dbReference type="EMBL" id="MDO1531960.1"/>
    </source>
</evidence>
<reference evidence="1" key="1">
    <citation type="submission" date="2023-06" db="EMBL/GenBank/DDBJ databases">
        <authorList>
            <person name="Jiang Y."/>
            <person name="Liu Q."/>
        </authorList>
    </citation>
    <scope>NUCLEOTIDE SEQUENCE</scope>
    <source>
        <strain evidence="1">CGMCC 1.12090</strain>
    </source>
</reference>
<dbReference type="Proteomes" id="UP001169027">
    <property type="component" value="Unassembled WGS sequence"/>
</dbReference>
<protein>
    <recommendedName>
        <fullName evidence="3">HeH/LEM domain-containing protein</fullName>
    </recommendedName>
</protein>
<dbReference type="InterPro" id="IPR036361">
    <property type="entry name" value="SAP_dom_sf"/>
</dbReference>